<feature type="compositionally biased region" description="Low complexity" evidence="1">
    <location>
        <begin position="228"/>
        <end position="254"/>
    </location>
</feature>
<keyword evidence="3" id="KW-0732">Signal</keyword>
<feature type="chain" id="PRO_5007856089" evidence="3">
    <location>
        <begin position="20"/>
        <end position="541"/>
    </location>
</feature>
<keyword evidence="2" id="KW-0472">Membrane</keyword>
<evidence type="ECO:0000313" key="5">
    <source>
        <dbReference type="Proteomes" id="UP000076842"/>
    </source>
</evidence>
<feature type="transmembrane region" description="Helical" evidence="2">
    <location>
        <begin position="258"/>
        <end position="281"/>
    </location>
</feature>
<evidence type="ECO:0000313" key="4">
    <source>
        <dbReference type="EMBL" id="KZT51096.1"/>
    </source>
</evidence>
<feature type="compositionally biased region" description="Polar residues" evidence="1">
    <location>
        <begin position="357"/>
        <end position="369"/>
    </location>
</feature>
<sequence>MPPLLALLAALALATPARPFVFSYTAPTSCDPLTLLWQGGTPPFTLLITPSLDVGRNISIPQSAFSPASNRGNYTLPHLALNPGGSFLLTMSDATGFGTGGTSALLVVGPSLPGTPPCDTTGPQLGFDFFLQSGGAAQCKPYEISWQANATRPVNIWGLIPLGQTFVFPPQQGTEFDWTVNIQTGTSFFLVLADAAGNQGGTSSIQSVGSSDDSSCINGNSPSSTTASQPLQTSVPSSPSTPSPAASDPSPSTSHTGAIVGGVVGGLLALAALALLLLFFYRRHQRRASNANRPDSPTQYKRAQFGGGMIDLLPNPSHADLPRHGSYTLGPQQYEPVPFVVPPLEDTGSAEALGLTASRSRSGTGTGTWRDSEFPNPFEPGSGSGGRSLRVSTAPTTTTTDATVGHAGPDAARAPSGPFLSVANAGAAGGASRGAGAGAGKRAEARANALPERRYVLHTDAGSVLESEEPEGEPEEEEVVELPPAYDPSFAGSRRTTRTEGTGLSGGAIGTAPSRETLRPSGAAAGEMGGRRLPTPPGGEP</sequence>
<dbReference type="OrthoDB" id="2591431at2759"/>
<feature type="compositionally biased region" description="Low complexity" evidence="1">
    <location>
        <begin position="387"/>
        <end position="403"/>
    </location>
</feature>
<feature type="region of interest" description="Disordered" evidence="1">
    <location>
        <begin position="352"/>
        <end position="416"/>
    </location>
</feature>
<evidence type="ECO:0000256" key="2">
    <source>
        <dbReference type="SAM" id="Phobius"/>
    </source>
</evidence>
<dbReference type="PANTHER" id="PTHR37487:SF3">
    <property type="entry name" value="CLEAVAGE_POLYADENYLATION SPECIFICITY FACTOR A SUBUNIT N-TERMINAL DOMAIN-CONTAINING PROTEIN"/>
    <property type="match status" value="1"/>
</dbReference>
<accession>A0A165CND0</accession>
<keyword evidence="2" id="KW-0812">Transmembrane</keyword>
<dbReference type="PANTHER" id="PTHR37487">
    <property type="entry name" value="CHROMOSOME 1, WHOLE GENOME SHOTGUN SEQUENCE"/>
    <property type="match status" value="1"/>
</dbReference>
<gene>
    <name evidence="4" type="ORF">CALCODRAFT_503961</name>
</gene>
<dbReference type="AlphaFoldDB" id="A0A165CND0"/>
<keyword evidence="2" id="KW-1133">Transmembrane helix</keyword>
<organism evidence="4 5">
    <name type="scientific">Calocera cornea HHB12733</name>
    <dbReference type="NCBI Taxonomy" id="1353952"/>
    <lineage>
        <taxon>Eukaryota</taxon>
        <taxon>Fungi</taxon>
        <taxon>Dikarya</taxon>
        <taxon>Basidiomycota</taxon>
        <taxon>Agaricomycotina</taxon>
        <taxon>Dacrymycetes</taxon>
        <taxon>Dacrymycetales</taxon>
        <taxon>Dacrymycetaceae</taxon>
        <taxon>Calocera</taxon>
    </lineage>
</organism>
<keyword evidence="5" id="KW-1185">Reference proteome</keyword>
<evidence type="ECO:0000256" key="1">
    <source>
        <dbReference type="SAM" id="MobiDB-lite"/>
    </source>
</evidence>
<feature type="region of interest" description="Disordered" evidence="1">
    <location>
        <begin position="461"/>
        <end position="541"/>
    </location>
</feature>
<dbReference type="EMBL" id="KV424126">
    <property type="protein sequence ID" value="KZT51096.1"/>
    <property type="molecule type" value="Genomic_DNA"/>
</dbReference>
<evidence type="ECO:0000256" key="3">
    <source>
        <dbReference type="SAM" id="SignalP"/>
    </source>
</evidence>
<feature type="signal peptide" evidence="3">
    <location>
        <begin position="1"/>
        <end position="19"/>
    </location>
</feature>
<proteinExistence type="predicted"/>
<dbReference type="Proteomes" id="UP000076842">
    <property type="component" value="Unassembled WGS sequence"/>
</dbReference>
<protein>
    <submittedName>
        <fullName evidence="4">Uncharacterized protein</fullName>
    </submittedName>
</protein>
<feature type="compositionally biased region" description="Polar residues" evidence="1">
    <location>
        <begin position="216"/>
        <end position="227"/>
    </location>
</feature>
<name>A0A165CND0_9BASI</name>
<feature type="compositionally biased region" description="Low complexity" evidence="1">
    <location>
        <begin position="201"/>
        <end position="215"/>
    </location>
</feature>
<dbReference type="InParanoid" id="A0A165CND0"/>
<reference evidence="4 5" key="1">
    <citation type="journal article" date="2016" name="Mol. Biol. Evol.">
        <title>Comparative Genomics of Early-Diverging Mushroom-Forming Fungi Provides Insights into the Origins of Lignocellulose Decay Capabilities.</title>
        <authorList>
            <person name="Nagy L.G."/>
            <person name="Riley R."/>
            <person name="Tritt A."/>
            <person name="Adam C."/>
            <person name="Daum C."/>
            <person name="Floudas D."/>
            <person name="Sun H."/>
            <person name="Yadav J.S."/>
            <person name="Pangilinan J."/>
            <person name="Larsson K.H."/>
            <person name="Matsuura K."/>
            <person name="Barry K."/>
            <person name="Labutti K."/>
            <person name="Kuo R."/>
            <person name="Ohm R.A."/>
            <person name="Bhattacharya S.S."/>
            <person name="Shirouzu T."/>
            <person name="Yoshinaga Y."/>
            <person name="Martin F.M."/>
            <person name="Grigoriev I.V."/>
            <person name="Hibbett D.S."/>
        </authorList>
    </citation>
    <scope>NUCLEOTIDE SEQUENCE [LARGE SCALE GENOMIC DNA]</scope>
    <source>
        <strain evidence="4 5">HHB12733</strain>
    </source>
</reference>
<feature type="compositionally biased region" description="Acidic residues" evidence="1">
    <location>
        <begin position="466"/>
        <end position="480"/>
    </location>
</feature>
<feature type="region of interest" description="Disordered" evidence="1">
    <location>
        <begin position="201"/>
        <end position="254"/>
    </location>
</feature>
<dbReference type="STRING" id="1353952.A0A165CND0"/>